<gene>
    <name evidence="2" type="ORF">URODEC1_LOCUS75010</name>
</gene>
<dbReference type="PANTHER" id="PTHR33087">
    <property type="entry name" value="OS07G0539200 PROTEIN"/>
    <property type="match status" value="1"/>
</dbReference>
<reference evidence="2" key="1">
    <citation type="submission" date="2024-10" db="EMBL/GenBank/DDBJ databases">
        <authorList>
            <person name="Ryan C."/>
        </authorList>
    </citation>
    <scope>NUCLEOTIDE SEQUENCE [LARGE SCALE GENOMIC DNA]</scope>
</reference>
<dbReference type="Proteomes" id="UP001497457">
    <property type="component" value="Chromosome 3rd"/>
</dbReference>
<evidence type="ECO:0008006" key="4">
    <source>
        <dbReference type="Google" id="ProtNLM"/>
    </source>
</evidence>
<evidence type="ECO:0000256" key="1">
    <source>
        <dbReference type="SAM" id="MobiDB-lite"/>
    </source>
</evidence>
<keyword evidence="3" id="KW-1185">Reference proteome</keyword>
<organism evidence="2 3">
    <name type="scientific">Urochloa decumbens</name>
    <dbReference type="NCBI Taxonomy" id="240449"/>
    <lineage>
        <taxon>Eukaryota</taxon>
        <taxon>Viridiplantae</taxon>
        <taxon>Streptophyta</taxon>
        <taxon>Embryophyta</taxon>
        <taxon>Tracheophyta</taxon>
        <taxon>Spermatophyta</taxon>
        <taxon>Magnoliopsida</taxon>
        <taxon>Liliopsida</taxon>
        <taxon>Poales</taxon>
        <taxon>Poaceae</taxon>
        <taxon>PACMAD clade</taxon>
        <taxon>Panicoideae</taxon>
        <taxon>Panicodae</taxon>
        <taxon>Paniceae</taxon>
        <taxon>Melinidinae</taxon>
        <taxon>Urochloa</taxon>
    </lineage>
</organism>
<proteinExistence type="predicted"/>
<feature type="region of interest" description="Disordered" evidence="1">
    <location>
        <begin position="176"/>
        <end position="244"/>
    </location>
</feature>
<dbReference type="PANTHER" id="PTHR33087:SF21">
    <property type="entry name" value="OS03G0782100 PROTEIN"/>
    <property type="match status" value="1"/>
</dbReference>
<dbReference type="EMBL" id="OZ075113">
    <property type="protein sequence ID" value="CAL5019855.1"/>
    <property type="molecule type" value="Genomic_DNA"/>
</dbReference>
<feature type="compositionally biased region" description="Gly residues" evidence="1">
    <location>
        <begin position="197"/>
        <end position="231"/>
    </location>
</feature>
<accession>A0ABC9CEM7</accession>
<protein>
    <recommendedName>
        <fullName evidence="4">DUF4283 domain-containing protein</fullName>
    </recommendedName>
</protein>
<sequence length="621" mass="65609">MVAGTRPDITSAEVKTYLETRFGVAPGTFLVYPHRPEDFLIMFRDAEAMLHVLHSPIPVDGLRLVFKRWRREAWATASQMDFRLRIRITGVPAHLWTRSTAQDILGSSCGVISLAPETESKASLREYLVSVGCVHPDLVPNEKIMVAPLPSTNLDVLPCLHYKAFIDILEVTDLRSPGGPPAPGGSGGHPPPPGTASGSGRGSCTGPGSGGGSARGTGPSGDGPQGAGPSGGAPAPSHLPTVGLGRPLPWRDAFATPVLPPAPVQRPGTYPLWGLQGIHLPASTPTDCVQRLGFLSASAAPFLPSAATVIPVVATSSSTPYCSSATAVRRARCTLAGVPMEPDFTREEDVLLSRGPDPMLLEASIGRARSTPCRRSGVVPIHRVFQRLADSLAPLPQHGRADADLTFVPVRFSDVGIPAGALSPRTQSSPVAASIAGLHRRVEEPTTVADPRSPPPAPGPLVADHAFVTTTRGSPAPGSLDGLVAEFCASVTREMEPPVLSAKPRVRRAKIPAPGTVLRRSSRIAALSHNRGTKPVTVAQNIIMRRLGLVQQNQAPDTTSFLEYTRLFADGLSDEHCLAIRELFGHMVDGSGQSCILEDEELSEAARELFPEDVPDGGQDQ</sequence>
<feature type="compositionally biased region" description="Pro residues" evidence="1">
    <location>
        <begin position="178"/>
        <end position="194"/>
    </location>
</feature>
<dbReference type="InterPro" id="IPR053253">
    <property type="entry name" value="Sex_diff_modulator"/>
</dbReference>
<evidence type="ECO:0000313" key="2">
    <source>
        <dbReference type="EMBL" id="CAL5019855.1"/>
    </source>
</evidence>
<name>A0ABC9CEM7_9POAL</name>
<evidence type="ECO:0000313" key="3">
    <source>
        <dbReference type="Proteomes" id="UP001497457"/>
    </source>
</evidence>
<dbReference type="AlphaFoldDB" id="A0ABC9CEM7"/>